<dbReference type="EMBL" id="JAZAQF010000086">
    <property type="protein sequence ID" value="MFG3818920.1"/>
    <property type="molecule type" value="Genomic_DNA"/>
</dbReference>
<dbReference type="PANTHER" id="PTHR39419">
    <property type="entry name" value="SLL0814 PROTEIN"/>
    <property type="match status" value="1"/>
</dbReference>
<feature type="transmembrane region" description="Helical" evidence="1">
    <location>
        <begin position="83"/>
        <end position="102"/>
    </location>
</feature>
<organism evidence="2 3">
    <name type="scientific">Limnothrix redekei LRLZ20PSL1</name>
    <dbReference type="NCBI Taxonomy" id="3112953"/>
    <lineage>
        <taxon>Bacteria</taxon>
        <taxon>Bacillati</taxon>
        <taxon>Cyanobacteriota</taxon>
        <taxon>Cyanophyceae</taxon>
        <taxon>Pseudanabaenales</taxon>
        <taxon>Pseudanabaenaceae</taxon>
        <taxon>Limnothrix</taxon>
    </lineage>
</organism>
<proteinExistence type="predicted"/>
<dbReference type="PANTHER" id="PTHR39419:SF1">
    <property type="entry name" value="SLL0814 PROTEIN"/>
    <property type="match status" value="1"/>
</dbReference>
<reference evidence="3" key="1">
    <citation type="journal article" date="2024" name="Algal Res.">
        <title>Biochemical, toxicological and genomic investigation of a high-biomass producing Limnothrix strain isolated from Italian shallow drinking water reservoir.</title>
        <authorList>
            <person name="Simonazzi M."/>
            <person name="Shishido T.K."/>
            <person name="Delbaje E."/>
            <person name="Wahlsten M."/>
            <person name="Fewer D.P."/>
            <person name="Sivonen K."/>
            <person name="Pezzolesi L."/>
            <person name="Pistocchi R."/>
        </authorList>
    </citation>
    <scope>NUCLEOTIDE SEQUENCE [LARGE SCALE GENOMIC DNA]</scope>
    <source>
        <strain evidence="3">LRLZ20PSL1</strain>
    </source>
</reference>
<feature type="transmembrane region" description="Helical" evidence="1">
    <location>
        <begin position="55"/>
        <end position="76"/>
    </location>
</feature>
<sequence length="309" mass="33310">MKSLPQQPLSLIERACLIGHIIAMAFGLAGLLYVLPRPDLIASLPPIGIQFFQWSMGQGGVGYIILGAAAVALYLARVLGWQRMLLFFLPSVGLSLGSELLGTSTGFPFGHYHYLSGLGYKVAGLVPFTIPLSWFYMGAVCYLLVMVGLERLNLPGLLRQAGAVVGGAVLLMAWDLVLDPAMSQTSLPFWEFEEIGEFFGMPYRNLSGWVATGMVFMSVAALLWRGQRLNLTRSQLTVPVIVYLVNFAFGAAITVFSLDPGFLVPTMMSVAIGVLPAVLLWAIAPTEAPNAESAETEPLNAPPMEVVAK</sequence>
<comment type="caution">
    <text evidence="2">The sequence shown here is derived from an EMBL/GenBank/DDBJ whole genome shotgun (WGS) entry which is preliminary data.</text>
</comment>
<dbReference type="InterPro" id="IPR007354">
    <property type="entry name" value="CruF-like"/>
</dbReference>
<accession>A0ABW7CCT6</accession>
<dbReference type="InterPro" id="IPR054684">
    <property type="entry name" value="CruF-like_cyanobact"/>
</dbReference>
<feature type="transmembrane region" description="Helical" evidence="1">
    <location>
        <begin position="262"/>
        <end position="283"/>
    </location>
</feature>
<gene>
    <name evidence="2" type="ORF">VPK24_14845</name>
</gene>
<keyword evidence="1" id="KW-0472">Membrane</keyword>
<feature type="transmembrane region" description="Helical" evidence="1">
    <location>
        <begin position="12"/>
        <end position="35"/>
    </location>
</feature>
<feature type="transmembrane region" description="Helical" evidence="1">
    <location>
        <begin position="236"/>
        <end position="256"/>
    </location>
</feature>
<evidence type="ECO:0000313" key="2">
    <source>
        <dbReference type="EMBL" id="MFG3818920.1"/>
    </source>
</evidence>
<feature type="transmembrane region" description="Helical" evidence="1">
    <location>
        <begin position="206"/>
        <end position="224"/>
    </location>
</feature>
<keyword evidence="1" id="KW-0812">Transmembrane</keyword>
<dbReference type="RefSeq" id="WP_393014543.1">
    <property type="nucleotide sequence ID" value="NZ_JAZAQF010000086.1"/>
</dbReference>
<evidence type="ECO:0000256" key="1">
    <source>
        <dbReference type="SAM" id="Phobius"/>
    </source>
</evidence>
<keyword evidence="3" id="KW-1185">Reference proteome</keyword>
<dbReference type="NCBIfam" id="NF045693">
    <property type="entry name" value="GCarotHydoxCruF"/>
    <property type="match status" value="1"/>
</dbReference>
<protein>
    <submittedName>
        <fullName evidence="2">Carotenoid biosynthesis protein</fullName>
    </submittedName>
</protein>
<feature type="transmembrane region" description="Helical" evidence="1">
    <location>
        <begin position="122"/>
        <end position="145"/>
    </location>
</feature>
<dbReference type="Pfam" id="PF04240">
    <property type="entry name" value="Caroten_synth"/>
    <property type="match status" value="1"/>
</dbReference>
<name>A0ABW7CCT6_9CYAN</name>
<keyword evidence="1" id="KW-1133">Transmembrane helix</keyword>
<evidence type="ECO:0000313" key="3">
    <source>
        <dbReference type="Proteomes" id="UP001604335"/>
    </source>
</evidence>
<feature type="transmembrane region" description="Helical" evidence="1">
    <location>
        <begin position="157"/>
        <end position="177"/>
    </location>
</feature>
<dbReference type="Proteomes" id="UP001604335">
    <property type="component" value="Unassembled WGS sequence"/>
</dbReference>